<evidence type="ECO:0000313" key="2">
    <source>
        <dbReference type="Proteomes" id="UP000044071"/>
    </source>
</evidence>
<organism evidence="1 2">
    <name type="scientific">Legionella massiliensis</name>
    <dbReference type="NCBI Taxonomy" id="1034943"/>
    <lineage>
        <taxon>Bacteria</taxon>
        <taxon>Pseudomonadati</taxon>
        <taxon>Pseudomonadota</taxon>
        <taxon>Gammaproteobacteria</taxon>
        <taxon>Legionellales</taxon>
        <taxon>Legionellaceae</taxon>
        <taxon>Legionella</taxon>
    </lineage>
</organism>
<gene>
    <name evidence="1" type="ORF">BN59_01474</name>
</gene>
<dbReference type="OrthoDB" id="5657098at2"/>
<evidence type="ECO:0000313" key="1">
    <source>
        <dbReference type="EMBL" id="CDZ77192.1"/>
    </source>
</evidence>
<dbReference type="EMBL" id="CCSB01000001">
    <property type="protein sequence ID" value="CDZ77192.1"/>
    <property type="molecule type" value="Genomic_DNA"/>
</dbReference>
<name>A0A078KW08_9GAMM</name>
<dbReference type="RefSeq" id="WP_043873580.1">
    <property type="nucleotide sequence ID" value="NZ_CCVW01000001.1"/>
</dbReference>
<keyword evidence="2" id="KW-1185">Reference proteome</keyword>
<sequence>MAKMKHESIQPSTPVEGMTSSWITIRVVDNEYYEHIKTITNDYGNNYDKDIYISAADFAARPFDAISEALGQKLQSEPLLLTKEMERTSTKGMEQTATSMDIYLATYIVEVQLPTATIEATKKNTTTLYQNAFELPQGSSIKPEQVKRMVLDVLTLERHVLLFANKPTKELQNHEVAVFKENDSWFYLLAGDEQVYDLPNEYSPDWRPPFYKTLDHFRNDLRGREYRDFTDTRSGKIGKKFSMQVLTQIAAAGHVPSDFGLDYHFPLEVTWIDPVNLALTLNQAALQSGSNFSKLPADLLDSILAAAADKNPVQVTPYMNQMNSSVKEVYNGQIVPQLICKADWGPTPSLTFSCPSDLPLVDKFYKTGLIPFNEFVKLDKKNYQITIQSSNEPGVCGVYKANQGKELAIAFASQEQRDAWASLMGLKHDFYNEGVGIWGDRPNSIYFTEKYFTIQEVKKHIVKKQQEREGFNLYLEEAAKDSSSPQVSLGMFGNMPSTVAMTQHMTESLKACNEQIVASKLLLDVLRNKMSAEDLQDKYAPYVSVIKEDEALAGIWEQVEKKTALSHGA</sequence>
<proteinExistence type="predicted"/>
<protein>
    <submittedName>
        <fullName evidence="1">Uncharacterized protein</fullName>
    </submittedName>
</protein>
<dbReference type="AlphaFoldDB" id="A0A078KW08"/>
<accession>A0A078KW08</accession>
<dbReference type="Proteomes" id="UP000044071">
    <property type="component" value="Unassembled WGS sequence"/>
</dbReference>
<reference evidence="1 2" key="1">
    <citation type="submission" date="2014-06" db="EMBL/GenBank/DDBJ databases">
        <authorList>
            <person name="Urmite Genomes Urmite Genomes"/>
        </authorList>
    </citation>
    <scope>NUCLEOTIDE SEQUENCE [LARGE SCALE GENOMIC DNA]</scope>
</reference>
<dbReference type="STRING" id="1034943.BN59_01474"/>